<dbReference type="AlphaFoldDB" id="A0A3B0W4S6"/>
<keyword evidence="8" id="KW-0464">Manganese</keyword>
<dbReference type="EC" id="3.5.4.25" evidence="11"/>
<keyword evidence="9 11" id="KW-0456">Lyase</keyword>
<comment type="similarity">
    <text evidence="4">In the N-terminal section; belongs to the DHBP synthase family.</text>
</comment>
<dbReference type="PANTHER" id="PTHR21327">
    <property type="entry name" value="GTP CYCLOHYDROLASE II-RELATED"/>
    <property type="match status" value="1"/>
</dbReference>
<sequence>MKLNTTEEIIEDIRQGKMVVIMDDEDRENEGDLLMASSAVTADDVNFMARYGRGLICITLTQQRCEQLNLPLMIHGTDVIESTNFTMSIEAAEGVTTGISAGDRAVTILAAVKEDATPKDIVQPGHIFPLMAQPGGVLTRAGHTEAGCDLAGLAGLEASSMIVEILNEDGSMARRPDLETFAKEHDLKIGTIEDLISYRLKNEKTVERIAECDFPSENGDFKLYAYRNSLDLLTHFALLHVDGELHSDEVVTVRVHMKNALTDAFGSLDAKSWPLQDALKQVAKSKQGVVVVLSLPDENAAILQWMAEHSDNDLPEVVKTKQPTDLRTDGVGAQILMDLGVKKMKLMTAPKVIHGLAGFGLEVVGYVSGDEK</sequence>
<protein>
    <submittedName>
        <fullName evidence="11">3,4-dihydroxy-2-butanone 4-phosphate synthase / GTP cyclohydrolase II</fullName>
        <ecNumber evidence="11">3.5.4.25</ecNumber>
        <ecNumber evidence="11">4.1.99.12</ecNumber>
    </submittedName>
</protein>
<feature type="domain" description="GTP cyclohydrolase II" evidence="10">
    <location>
        <begin position="207"/>
        <end position="367"/>
    </location>
</feature>
<evidence type="ECO:0000259" key="10">
    <source>
        <dbReference type="Pfam" id="PF00925"/>
    </source>
</evidence>
<keyword evidence="11" id="KW-0378">Hydrolase</keyword>
<dbReference type="NCBIfam" id="TIGR00506">
    <property type="entry name" value="ribB"/>
    <property type="match status" value="1"/>
</dbReference>
<comment type="cofactor">
    <cofactor evidence="1">
        <name>Mn(2+)</name>
        <dbReference type="ChEBI" id="CHEBI:29035"/>
    </cofactor>
</comment>
<proteinExistence type="inferred from homology"/>
<dbReference type="UniPathway" id="UPA00275"/>
<dbReference type="PANTHER" id="PTHR21327:SF34">
    <property type="entry name" value="3,4-DIHYDROXY-2-BUTANONE 4-PHOSPHATE SYNTHASE"/>
    <property type="match status" value="1"/>
</dbReference>
<dbReference type="GO" id="GO:0005829">
    <property type="term" value="C:cytosol"/>
    <property type="evidence" value="ECO:0007669"/>
    <property type="project" value="TreeGrafter"/>
</dbReference>
<dbReference type="Pfam" id="PF00926">
    <property type="entry name" value="DHBP_synthase"/>
    <property type="match status" value="1"/>
</dbReference>
<dbReference type="SUPFAM" id="SSF142695">
    <property type="entry name" value="RibA-like"/>
    <property type="match status" value="1"/>
</dbReference>
<dbReference type="GO" id="GO:0008686">
    <property type="term" value="F:3,4-dihydroxy-2-butanone-4-phosphate synthase activity"/>
    <property type="evidence" value="ECO:0007669"/>
    <property type="project" value="UniProtKB-EC"/>
</dbReference>
<reference evidence="11" key="1">
    <citation type="submission" date="2018-06" db="EMBL/GenBank/DDBJ databases">
        <authorList>
            <person name="Zhirakovskaya E."/>
        </authorList>
    </citation>
    <scope>NUCLEOTIDE SEQUENCE</scope>
</reference>
<gene>
    <name evidence="11" type="ORF">MNBD_GAMMA05-1424</name>
</gene>
<comment type="pathway">
    <text evidence="3">Cofactor biosynthesis; riboflavin biosynthesis.</text>
</comment>
<dbReference type="GO" id="GO:0003935">
    <property type="term" value="F:GTP cyclohydrolase II activity"/>
    <property type="evidence" value="ECO:0007669"/>
    <property type="project" value="UniProtKB-EC"/>
</dbReference>
<comment type="cofactor">
    <cofactor evidence="2">
        <name>Mg(2+)</name>
        <dbReference type="ChEBI" id="CHEBI:18420"/>
    </cofactor>
</comment>
<evidence type="ECO:0000256" key="7">
    <source>
        <dbReference type="ARBA" id="ARBA00022842"/>
    </source>
</evidence>
<dbReference type="FunFam" id="3.90.870.10:FF:000001">
    <property type="entry name" value="Riboflavin biosynthesis protein RibBA"/>
    <property type="match status" value="1"/>
</dbReference>
<evidence type="ECO:0000256" key="1">
    <source>
        <dbReference type="ARBA" id="ARBA00001936"/>
    </source>
</evidence>
<dbReference type="InterPro" id="IPR032677">
    <property type="entry name" value="GTP_cyclohydro_II"/>
</dbReference>
<organism evidence="11">
    <name type="scientific">hydrothermal vent metagenome</name>
    <dbReference type="NCBI Taxonomy" id="652676"/>
    <lineage>
        <taxon>unclassified sequences</taxon>
        <taxon>metagenomes</taxon>
        <taxon>ecological metagenomes</taxon>
    </lineage>
</organism>
<accession>A0A3B0W4S6</accession>
<dbReference type="PIRSF" id="PIRSF001259">
    <property type="entry name" value="RibA"/>
    <property type="match status" value="1"/>
</dbReference>
<keyword evidence="6" id="KW-0479">Metal-binding</keyword>
<dbReference type="InterPro" id="IPR017945">
    <property type="entry name" value="DHBP_synth_RibB-like_a/b_dom"/>
</dbReference>
<evidence type="ECO:0000256" key="6">
    <source>
        <dbReference type="ARBA" id="ARBA00022723"/>
    </source>
</evidence>
<evidence type="ECO:0000256" key="5">
    <source>
        <dbReference type="ARBA" id="ARBA00022619"/>
    </source>
</evidence>
<dbReference type="InterPro" id="IPR036144">
    <property type="entry name" value="RibA-like_sf"/>
</dbReference>
<dbReference type="EMBL" id="UOFE01000009">
    <property type="protein sequence ID" value="VAW50918.1"/>
    <property type="molecule type" value="Genomic_DNA"/>
</dbReference>
<evidence type="ECO:0000313" key="11">
    <source>
        <dbReference type="EMBL" id="VAW50918.1"/>
    </source>
</evidence>
<dbReference type="InterPro" id="IPR000422">
    <property type="entry name" value="DHBP_synthase_RibB"/>
</dbReference>
<dbReference type="EC" id="4.1.99.12" evidence="11"/>
<dbReference type="GO" id="GO:0009231">
    <property type="term" value="P:riboflavin biosynthetic process"/>
    <property type="evidence" value="ECO:0007669"/>
    <property type="project" value="UniProtKB-UniPathway"/>
</dbReference>
<evidence type="ECO:0000256" key="9">
    <source>
        <dbReference type="ARBA" id="ARBA00023239"/>
    </source>
</evidence>
<keyword evidence="5" id="KW-0686">Riboflavin biosynthesis</keyword>
<dbReference type="Gene3D" id="3.40.50.10990">
    <property type="entry name" value="GTP cyclohydrolase II"/>
    <property type="match status" value="1"/>
</dbReference>
<dbReference type="HAMAP" id="MF_00180">
    <property type="entry name" value="RibB"/>
    <property type="match status" value="1"/>
</dbReference>
<evidence type="ECO:0000256" key="2">
    <source>
        <dbReference type="ARBA" id="ARBA00001946"/>
    </source>
</evidence>
<evidence type="ECO:0000256" key="4">
    <source>
        <dbReference type="ARBA" id="ARBA00005520"/>
    </source>
</evidence>
<name>A0A3B0W4S6_9ZZZZ</name>
<keyword evidence="7" id="KW-0460">Magnesium</keyword>
<dbReference type="Gene3D" id="3.90.870.10">
    <property type="entry name" value="DHBP synthase"/>
    <property type="match status" value="1"/>
</dbReference>
<evidence type="ECO:0000256" key="8">
    <source>
        <dbReference type="ARBA" id="ARBA00023211"/>
    </source>
</evidence>
<dbReference type="Pfam" id="PF00925">
    <property type="entry name" value="GTP_cyclohydro2"/>
    <property type="match status" value="1"/>
</dbReference>
<dbReference type="GO" id="GO:0046872">
    <property type="term" value="F:metal ion binding"/>
    <property type="evidence" value="ECO:0007669"/>
    <property type="project" value="UniProtKB-KW"/>
</dbReference>
<evidence type="ECO:0000256" key="3">
    <source>
        <dbReference type="ARBA" id="ARBA00005104"/>
    </source>
</evidence>
<dbReference type="SUPFAM" id="SSF55821">
    <property type="entry name" value="YrdC/RibB"/>
    <property type="match status" value="1"/>
</dbReference>